<gene>
    <name evidence="1" type="ORF">NTE_00210</name>
</gene>
<dbReference type="EMBL" id="CP007174">
    <property type="protein sequence ID" value="AIF82292.1"/>
    <property type="molecule type" value="Genomic_DNA"/>
</dbReference>
<name>A0A075MNB1_9ARCH</name>
<reference evidence="1 2" key="1">
    <citation type="journal article" date="2014" name="PLoS ONE">
        <title>Genome Sequence of Candidatus Nitrososphaera evergladensis from Group I.1b Enriched from Everglades Soil Reveals Novel Genomic Features of the Ammonia-Oxidizing Archaea.</title>
        <authorList>
            <person name="Zhalnina K.V."/>
            <person name="Dias R."/>
            <person name="Leonard M.T."/>
            <person name="Dorr de Quadros P."/>
            <person name="Camargo F.A."/>
            <person name="Drew J.C."/>
            <person name="Farmerie W.G."/>
            <person name="Daroub S.H."/>
            <person name="Triplett E.W."/>
        </authorList>
    </citation>
    <scope>NUCLEOTIDE SEQUENCE [LARGE SCALE GENOMIC DNA]</scope>
    <source>
        <strain evidence="1 2">SR1</strain>
    </source>
</reference>
<organism evidence="1 2">
    <name type="scientific">Candidatus Nitrososphaera evergladensis SR1</name>
    <dbReference type="NCBI Taxonomy" id="1459636"/>
    <lineage>
        <taxon>Archaea</taxon>
        <taxon>Nitrososphaerota</taxon>
        <taxon>Nitrososphaeria</taxon>
        <taxon>Nitrososphaerales</taxon>
        <taxon>Nitrososphaeraceae</taxon>
        <taxon>Nitrososphaera</taxon>
    </lineage>
</organism>
<dbReference type="HOGENOM" id="CLU_2419873_0_0_2"/>
<evidence type="ECO:0000313" key="2">
    <source>
        <dbReference type="Proteomes" id="UP000028194"/>
    </source>
</evidence>
<accession>A0A075MNB1</accession>
<protein>
    <submittedName>
        <fullName evidence="1">Uncharacterized protein</fullName>
    </submittedName>
</protein>
<dbReference type="RefSeq" id="WP_148699308.1">
    <property type="nucleotide sequence ID" value="NZ_CP007174.1"/>
</dbReference>
<dbReference type="GeneID" id="41596132"/>
<dbReference type="KEGG" id="nev:NTE_00210"/>
<dbReference type="Proteomes" id="UP000028194">
    <property type="component" value="Chromosome"/>
</dbReference>
<dbReference type="AlphaFoldDB" id="A0A075MNB1"/>
<dbReference type="STRING" id="1459636.NTE_00210"/>
<evidence type="ECO:0000313" key="1">
    <source>
        <dbReference type="EMBL" id="AIF82292.1"/>
    </source>
</evidence>
<proteinExistence type="predicted"/>
<keyword evidence="2" id="KW-1185">Reference proteome</keyword>
<sequence length="84" mass="10010">MYETKVSARQHVRGDIIRKAIEKNGYFNERFSEVIIKTLEYHGIVFDAEHYYSLYDVERRMQKLLGKEISWSVSKLIEVGVRNQ</sequence>